<dbReference type="AlphaFoldDB" id="A0AAV4T9Z3"/>
<reference evidence="1 2" key="1">
    <citation type="submission" date="2021-06" db="EMBL/GenBank/DDBJ databases">
        <title>Caerostris extrusa draft genome.</title>
        <authorList>
            <person name="Kono N."/>
            <person name="Arakawa K."/>
        </authorList>
    </citation>
    <scope>NUCLEOTIDE SEQUENCE [LARGE SCALE GENOMIC DNA]</scope>
</reference>
<comment type="caution">
    <text evidence="1">The sequence shown here is derived from an EMBL/GenBank/DDBJ whole genome shotgun (WGS) entry which is preliminary data.</text>
</comment>
<evidence type="ECO:0000313" key="2">
    <source>
        <dbReference type="Proteomes" id="UP001054945"/>
    </source>
</evidence>
<proteinExistence type="predicted"/>
<dbReference type="EMBL" id="BPLR01010857">
    <property type="protein sequence ID" value="GIY42509.1"/>
    <property type="molecule type" value="Genomic_DNA"/>
</dbReference>
<name>A0AAV4T9Z3_CAEEX</name>
<gene>
    <name evidence="1" type="ORF">CEXT_211881</name>
</gene>
<sequence>MVDAWKVFLLHVRDRDTFAMAELVKLRTRLSSLAKPTKQPYKCKSCCFRMTGSRRVDYFKLTRMRHGRPASTFCLTLSNKHPQQTPAPPRAQKGDFQSCMRIHLTRFRLKTQTGFGSSSFDSG</sequence>
<keyword evidence="2" id="KW-1185">Reference proteome</keyword>
<evidence type="ECO:0000313" key="1">
    <source>
        <dbReference type="EMBL" id="GIY42509.1"/>
    </source>
</evidence>
<accession>A0AAV4T9Z3</accession>
<protein>
    <submittedName>
        <fullName evidence="1">Uncharacterized protein</fullName>
    </submittedName>
</protein>
<organism evidence="1 2">
    <name type="scientific">Caerostris extrusa</name>
    <name type="common">Bark spider</name>
    <name type="synonym">Caerostris bankana</name>
    <dbReference type="NCBI Taxonomy" id="172846"/>
    <lineage>
        <taxon>Eukaryota</taxon>
        <taxon>Metazoa</taxon>
        <taxon>Ecdysozoa</taxon>
        <taxon>Arthropoda</taxon>
        <taxon>Chelicerata</taxon>
        <taxon>Arachnida</taxon>
        <taxon>Araneae</taxon>
        <taxon>Araneomorphae</taxon>
        <taxon>Entelegynae</taxon>
        <taxon>Araneoidea</taxon>
        <taxon>Araneidae</taxon>
        <taxon>Caerostris</taxon>
    </lineage>
</organism>
<dbReference type="Proteomes" id="UP001054945">
    <property type="component" value="Unassembled WGS sequence"/>
</dbReference>